<keyword evidence="3" id="KW-1185">Reference proteome</keyword>
<evidence type="ECO:0000313" key="3">
    <source>
        <dbReference type="Proteomes" id="UP000321617"/>
    </source>
</evidence>
<dbReference type="AlphaFoldDB" id="A0A562UY68"/>
<accession>A0A562UY68</accession>
<name>A0A562UY68_9ACTN</name>
<organism evidence="2 3">
    <name type="scientific">Stackebrandtia albiflava</name>
    <dbReference type="NCBI Taxonomy" id="406432"/>
    <lineage>
        <taxon>Bacteria</taxon>
        <taxon>Bacillati</taxon>
        <taxon>Actinomycetota</taxon>
        <taxon>Actinomycetes</taxon>
        <taxon>Glycomycetales</taxon>
        <taxon>Glycomycetaceae</taxon>
        <taxon>Stackebrandtia</taxon>
    </lineage>
</organism>
<evidence type="ECO:0000256" key="1">
    <source>
        <dbReference type="SAM" id="SignalP"/>
    </source>
</evidence>
<comment type="caution">
    <text evidence="2">The sequence shown here is derived from an EMBL/GenBank/DDBJ whole genome shotgun (WGS) entry which is preliminary data.</text>
</comment>
<protein>
    <submittedName>
        <fullName evidence="2">Uncharacterized protein</fullName>
    </submittedName>
</protein>
<feature type="signal peptide" evidence="1">
    <location>
        <begin position="1"/>
        <end position="30"/>
    </location>
</feature>
<evidence type="ECO:0000313" key="2">
    <source>
        <dbReference type="EMBL" id="TWJ10547.1"/>
    </source>
</evidence>
<dbReference type="EMBL" id="VLLL01000007">
    <property type="protein sequence ID" value="TWJ10547.1"/>
    <property type="molecule type" value="Genomic_DNA"/>
</dbReference>
<sequence>MTITRAHRTRPPLLASAVATAALAAAALSAAGTGHALETPATGVKLPLTATVQDATVTVDGERLRSGKLTGGMRMEVLPDPAGRDATGIPVATTGFRLDPKYPHAPGPRLTVEQADADVDSHSRIVRIDQRPPLFEHTWRVTLRVTLTRTGMEPVTLISRSPAELVGRLGQFPPQGEVYRLTQLVELADPDRPDETVATLDRLPVRLRG</sequence>
<dbReference type="RefSeq" id="WP_147141174.1">
    <property type="nucleotide sequence ID" value="NZ_BAABIJ010000003.1"/>
</dbReference>
<reference evidence="2 3" key="1">
    <citation type="journal article" date="2013" name="Stand. Genomic Sci.">
        <title>Genomic Encyclopedia of Type Strains, Phase I: The one thousand microbial genomes (KMG-I) project.</title>
        <authorList>
            <person name="Kyrpides N.C."/>
            <person name="Woyke T."/>
            <person name="Eisen J.A."/>
            <person name="Garrity G."/>
            <person name="Lilburn T.G."/>
            <person name="Beck B.J."/>
            <person name="Whitman W.B."/>
            <person name="Hugenholtz P."/>
            <person name="Klenk H.P."/>
        </authorList>
    </citation>
    <scope>NUCLEOTIDE SEQUENCE [LARGE SCALE GENOMIC DNA]</scope>
    <source>
        <strain evidence="2 3">DSM 45044</strain>
    </source>
</reference>
<gene>
    <name evidence="2" type="ORF">LX16_3966</name>
</gene>
<feature type="chain" id="PRO_5039608235" evidence="1">
    <location>
        <begin position="31"/>
        <end position="209"/>
    </location>
</feature>
<dbReference type="Proteomes" id="UP000321617">
    <property type="component" value="Unassembled WGS sequence"/>
</dbReference>
<proteinExistence type="predicted"/>
<keyword evidence="1" id="KW-0732">Signal</keyword>
<dbReference type="OrthoDB" id="5187892at2"/>